<keyword evidence="4" id="KW-0548">Nucleotidyltransferase</keyword>
<evidence type="ECO:0000259" key="8">
    <source>
        <dbReference type="Pfam" id="PF00136"/>
    </source>
</evidence>
<name>A0ABD6AFH8_9EURY</name>
<sequence length="704" mass="79430">MPFTIDYLDDGVHVWSKTDAGAVSDRHEQYHPTIYVAGTTQSALGSIHEYLRTLPGVVATDVEQWRRGFRYEPEPVLRLDLDSLSAVQETATTIRGWGEPGEFRLFNVDFSREFRYCLETDSDPTPQAPLTRCTIDVPPHSLGEDHLSLTVDGDPLEGDVLTIAETLKAYVLKRDPDVLVVSTSDLFPVLFEEARLAGRADYQLGRLPGIQQLAGRSTYESYGRVGHSPARYNLPGRVIIDESNAFFWRETNLEGLLDLVGRSRKPLQELAWASIGNVLTAIQIREALSQNVLVPWRAWRPEQFKTMRQLHAADRGGFTFAPEVGVHEDVHELDFSSLYPNIIVTRNVSPETIRCACHEEREDVPELGYAICDERGYLPDVLAPLIADRDAMKRELAETDDAKRKAALDGRSAAIKWILVSCFGYQGFSNAKFGRIECHEAINAYAREIPLTAKERLEAGGWHVVHGIVDSLWVTPSPDREPEPLATLVDAITEEVGIRLEYETAYDWIAFCPFRDSEAGTLTHYFGRRAGVPAKSDEAFKYRGIECRQRSTPPFVAAVQRDLIRTFDRSRSPEAVCDRLRTHLGRLQAGLIPADQLAITTRVSKFREEYTQATRSVAALDRAAQKGIEYSPGQSVTYVVLDDDASGRDRVALIHEDPEEYDVEFYRDLLVRAAESVFSPIGWRRDRISRFLAEYDDKTLDTYR</sequence>
<dbReference type="AlphaFoldDB" id="A0ABD6AFH8"/>
<proteinExistence type="inferred from homology"/>
<evidence type="ECO:0000313" key="9">
    <source>
        <dbReference type="EMBL" id="MFC7319071.1"/>
    </source>
</evidence>
<dbReference type="Gene3D" id="3.90.1600.10">
    <property type="entry name" value="Palm domain of DNA polymerase"/>
    <property type="match status" value="1"/>
</dbReference>
<dbReference type="GO" id="GO:0003887">
    <property type="term" value="F:DNA-directed DNA polymerase activity"/>
    <property type="evidence" value="ECO:0007669"/>
    <property type="project" value="UniProtKB-KW"/>
</dbReference>
<comment type="caution">
    <text evidence="9">The sequence shown here is derived from an EMBL/GenBank/DDBJ whole genome shotgun (WGS) entry which is preliminary data.</text>
</comment>
<dbReference type="RefSeq" id="WP_276306101.1">
    <property type="nucleotide sequence ID" value="NZ_CP119993.1"/>
</dbReference>
<dbReference type="PANTHER" id="PTHR10322:SF23">
    <property type="entry name" value="DNA POLYMERASE DELTA CATALYTIC SUBUNIT"/>
    <property type="match status" value="1"/>
</dbReference>
<dbReference type="Pfam" id="PF00136">
    <property type="entry name" value="DNA_pol_B"/>
    <property type="match status" value="1"/>
</dbReference>
<dbReference type="InterPro" id="IPR050240">
    <property type="entry name" value="DNA_pol_type-B"/>
</dbReference>
<evidence type="ECO:0000256" key="4">
    <source>
        <dbReference type="ARBA" id="ARBA00022695"/>
    </source>
</evidence>
<accession>A0ABD6AFH8</accession>
<dbReference type="Gene3D" id="1.10.287.690">
    <property type="entry name" value="Helix hairpin bin"/>
    <property type="match status" value="1"/>
</dbReference>
<dbReference type="EC" id="2.7.7.7" evidence="2"/>
<keyword evidence="10" id="KW-1185">Reference proteome</keyword>
<dbReference type="InterPro" id="IPR006172">
    <property type="entry name" value="DNA-dir_DNA_pol_B"/>
</dbReference>
<evidence type="ECO:0000313" key="10">
    <source>
        <dbReference type="Proteomes" id="UP001596547"/>
    </source>
</evidence>
<evidence type="ECO:0000256" key="1">
    <source>
        <dbReference type="ARBA" id="ARBA00005755"/>
    </source>
</evidence>
<feature type="domain" description="DNA-directed DNA polymerase family B multifunctional" evidence="8">
    <location>
        <begin position="285"/>
        <end position="460"/>
    </location>
</feature>
<dbReference type="Gene3D" id="1.10.132.60">
    <property type="entry name" value="DNA polymerase family B, C-terminal domain"/>
    <property type="match status" value="1"/>
</dbReference>
<keyword evidence="5 9" id="KW-0239">DNA-directed DNA polymerase</keyword>
<dbReference type="InterPro" id="IPR042087">
    <property type="entry name" value="DNA_pol_B_thumb"/>
</dbReference>
<evidence type="ECO:0000256" key="7">
    <source>
        <dbReference type="ARBA" id="ARBA00049244"/>
    </source>
</evidence>
<dbReference type="CDD" id="cd05531">
    <property type="entry name" value="POLBc_B2"/>
    <property type="match status" value="1"/>
</dbReference>
<gene>
    <name evidence="9" type="ORF">ACFQPE_20080</name>
</gene>
<dbReference type="PANTHER" id="PTHR10322">
    <property type="entry name" value="DNA POLYMERASE CATALYTIC SUBUNIT"/>
    <property type="match status" value="1"/>
</dbReference>
<dbReference type="GO" id="GO:0003677">
    <property type="term" value="F:DNA binding"/>
    <property type="evidence" value="ECO:0007669"/>
    <property type="project" value="UniProtKB-KW"/>
</dbReference>
<evidence type="ECO:0000256" key="5">
    <source>
        <dbReference type="ARBA" id="ARBA00022932"/>
    </source>
</evidence>
<evidence type="ECO:0000256" key="2">
    <source>
        <dbReference type="ARBA" id="ARBA00012417"/>
    </source>
</evidence>
<dbReference type="EMBL" id="JBHTBF010000003">
    <property type="protein sequence ID" value="MFC7319071.1"/>
    <property type="molecule type" value="Genomic_DNA"/>
</dbReference>
<comment type="similarity">
    <text evidence="1">Belongs to the DNA polymerase type-B family.</text>
</comment>
<organism evidence="9 10">
    <name type="scientific">Halomarina halobia</name>
    <dbReference type="NCBI Taxonomy" id="3033386"/>
    <lineage>
        <taxon>Archaea</taxon>
        <taxon>Methanobacteriati</taxon>
        <taxon>Methanobacteriota</taxon>
        <taxon>Stenosarchaea group</taxon>
        <taxon>Halobacteria</taxon>
        <taxon>Halobacteriales</taxon>
        <taxon>Natronomonadaceae</taxon>
        <taxon>Halomarina</taxon>
    </lineage>
</organism>
<keyword evidence="6" id="KW-0238">DNA-binding</keyword>
<evidence type="ECO:0000256" key="6">
    <source>
        <dbReference type="ARBA" id="ARBA00023125"/>
    </source>
</evidence>
<dbReference type="Proteomes" id="UP001596547">
    <property type="component" value="Unassembled WGS sequence"/>
</dbReference>
<dbReference type="GeneID" id="79317738"/>
<dbReference type="InterPro" id="IPR006134">
    <property type="entry name" value="DNA-dir_DNA_pol_B_multi_dom"/>
</dbReference>
<reference evidence="9 10" key="1">
    <citation type="journal article" date="2019" name="Int. J. Syst. Evol. Microbiol.">
        <title>The Global Catalogue of Microorganisms (GCM) 10K type strain sequencing project: providing services to taxonomists for standard genome sequencing and annotation.</title>
        <authorList>
            <consortium name="The Broad Institute Genomics Platform"/>
            <consortium name="The Broad Institute Genome Sequencing Center for Infectious Disease"/>
            <person name="Wu L."/>
            <person name="Ma J."/>
        </authorList>
    </citation>
    <scope>NUCLEOTIDE SEQUENCE [LARGE SCALE GENOMIC DNA]</scope>
    <source>
        <strain evidence="9 10">PSR21</strain>
    </source>
</reference>
<dbReference type="NCBIfam" id="NF004418">
    <property type="entry name" value="PRK05761.1-4"/>
    <property type="match status" value="1"/>
</dbReference>
<dbReference type="SUPFAM" id="SSF56672">
    <property type="entry name" value="DNA/RNA polymerases"/>
    <property type="match status" value="1"/>
</dbReference>
<comment type="catalytic activity">
    <reaction evidence="7">
        <text>DNA(n) + a 2'-deoxyribonucleoside 5'-triphosphate = DNA(n+1) + diphosphate</text>
        <dbReference type="Rhea" id="RHEA:22508"/>
        <dbReference type="Rhea" id="RHEA-COMP:17339"/>
        <dbReference type="Rhea" id="RHEA-COMP:17340"/>
        <dbReference type="ChEBI" id="CHEBI:33019"/>
        <dbReference type="ChEBI" id="CHEBI:61560"/>
        <dbReference type="ChEBI" id="CHEBI:173112"/>
        <dbReference type="EC" id="2.7.7.7"/>
    </reaction>
</comment>
<evidence type="ECO:0000256" key="3">
    <source>
        <dbReference type="ARBA" id="ARBA00022679"/>
    </source>
</evidence>
<dbReference type="SMART" id="SM00486">
    <property type="entry name" value="POLBc"/>
    <property type="match status" value="1"/>
</dbReference>
<protein>
    <recommendedName>
        <fullName evidence="2">DNA-directed DNA polymerase</fullName>
        <ecNumber evidence="2">2.7.7.7</ecNumber>
    </recommendedName>
</protein>
<dbReference type="InterPro" id="IPR023211">
    <property type="entry name" value="DNA_pol_palm_dom_sf"/>
</dbReference>
<dbReference type="InterPro" id="IPR043502">
    <property type="entry name" value="DNA/RNA_pol_sf"/>
</dbReference>
<keyword evidence="3" id="KW-0808">Transferase</keyword>